<sequence length="307" mass="34641">MLSAYLPMRASVMEEITLNYDQKIASDANTIFLIDCLREDDKQSARTRHEGICDSLMALSAQNIIHDTSRVYHVQCRHRDNWSAAMKKIRDSCKVGLLPLVFIDGHGDAEKGLAMPSGGFICWQQYGQDLRAIMDAARGELTVVAGFCHSFSFIATAANEDGKLPFGFYFGYKGEVLTSVVEDETQIIYESLINDGGQVLNSRSLEISSFNEYDHAEKIVGQVAFMRLRPEALVAEQPQLSKANLRKVLEKYLAQQGKPLGEMREIVKHVLSNTPRIAERLIDTYMHDTTRRSHFKKQILSQMEEAD</sequence>
<name>A0A7G7X4Z8_9PSED</name>
<organism evidence="1 2">
    <name type="scientific">Pseudomonas protegens</name>
    <dbReference type="NCBI Taxonomy" id="380021"/>
    <lineage>
        <taxon>Bacteria</taxon>
        <taxon>Pseudomonadati</taxon>
        <taxon>Pseudomonadota</taxon>
        <taxon>Gammaproteobacteria</taxon>
        <taxon>Pseudomonadales</taxon>
        <taxon>Pseudomonadaceae</taxon>
        <taxon>Pseudomonas</taxon>
    </lineage>
</organism>
<dbReference type="Proteomes" id="UP000515277">
    <property type="component" value="Chromosome"/>
</dbReference>
<evidence type="ECO:0000313" key="1">
    <source>
        <dbReference type="EMBL" id="QNH75043.1"/>
    </source>
</evidence>
<accession>A0A7G7X4Z8</accession>
<evidence type="ECO:0000313" key="2">
    <source>
        <dbReference type="Proteomes" id="UP000515277"/>
    </source>
</evidence>
<reference evidence="2" key="1">
    <citation type="journal article" date="2020" name="Microbiol. Resour. Announc.">
        <title>Complete genome sequences of four natural Pseudomonas isolates that catabolize a wide range of aromatic compounds relevant to lignin valorization.</title>
        <authorList>
            <person name="Hatmaker E.A."/>
            <person name="Presley G."/>
            <person name="Cannon O."/>
            <person name="Guss A.M."/>
            <person name="Elkins J.G."/>
        </authorList>
    </citation>
    <scope>NUCLEOTIDE SEQUENCE [LARGE SCALE GENOMIC DNA]</scope>
    <source>
        <strain evidence="2">H1F5C</strain>
    </source>
</reference>
<protein>
    <submittedName>
        <fullName evidence="1">Uncharacterized protein</fullName>
    </submittedName>
</protein>
<proteinExistence type="predicted"/>
<dbReference type="EMBL" id="CP060201">
    <property type="protein sequence ID" value="QNH75043.1"/>
    <property type="molecule type" value="Genomic_DNA"/>
</dbReference>
<dbReference type="AlphaFoldDB" id="A0A7G7X4Z8"/>
<gene>
    <name evidence="1" type="ORF">GGI48_17090</name>
</gene>
<dbReference type="RefSeq" id="WP_179599293.1">
    <property type="nucleotide sequence ID" value="NZ_CP060201.1"/>
</dbReference>